<dbReference type="RefSeq" id="WP_274942115.1">
    <property type="nucleotide sequence ID" value="NZ_JANWOI010000001.1"/>
</dbReference>
<dbReference type="InterPro" id="IPR012480">
    <property type="entry name" value="Hepar_II_III_C"/>
</dbReference>
<evidence type="ECO:0000313" key="3">
    <source>
        <dbReference type="EMBL" id="MDA5192407.1"/>
    </source>
</evidence>
<dbReference type="Proteomes" id="UP001141619">
    <property type="component" value="Unassembled WGS sequence"/>
</dbReference>
<gene>
    <name evidence="3" type="ORF">NYP16_00340</name>
</gene>
<comment type="caution">
    <text evidence="3">The sequence shown here is derived from an EMBL/GenBank/DDBJ whole genome shotgun (WGS) entry which is preliminary data.</text>
</comment>
<dbReference type="EMBL" id="JANWOI010000001">
    <property type="protein sequence ID" value="MDA5192407.1"/>
    <property type="molecule type" value="Genomic_DNA"/>
</dbReference>
<reference evidence="3" key="1">
    <citation type="submission" date="2022-08" db="EMBL/GenBank/DDBJ databases">
        <authorList>
            <person name="Vandamme P."/>
            <person name="Hettiarachchi A."/>
            <person name="Peeters C."/>
            <person name="Cnockaert M."/>
            <person name="Carlier A."/>
        </authorList>
    </citation>
    <scope>NUCLEOTIDE SEQUENCE</scope>
    <source>
        <strain evidence="3">LMG 31809</strain>
    </source>
</reference>
<dbReference type="AlphaFoldDB" id="A0A9X3Z5U1"/>
<dbReference type="Gene3D" id="1.50.10.100">
    <property type="entry name" value="Chondroitin AC/alginate lyase"/>
    <property type="match status" value="1"/>
</dbReference>
<organism evidence="3 4">
    <name type="scientific">Govanella unica</name>
    <dbReference type="NCBI Taxonomy" id="2975056"/>
    <lineage>
        <taxon>Bacteria</taxon>
        <taxon>Pseudomonadati</taxon>
        <taxon>Pseudomonadota</taxon>
        <taxon>Alphaproteobacteria</taxon>
        <taxon>Emcibacterales</taxon>
        <taxon>Govanellaceae</taxon>
        <taxon>Govanella</taxon>
    </lineage>
</organism>
<sequence length="579" mass="62875">MSEIRRTKDAFFARTARAARHALKRAETRMLAAAVIASGPHPIRLLKVPKDPWPGDYAVGAGILAGRFHHAGQVLKGAGSANGEDPDRWTPQVLWSSSRLAPGWWDWLQGFSWLRDLATVADQAAARRVAEAHVRAWCQAHDRWPSPAWEPGVIGRRLLSWMTYAPLILASEDHVYRSRVLNSMARQARFLGLGVATMEPGPDRVTALVGLVASGLLLPNGESRLKQGSQQLAAELERMVQGDGGFLSRSPADLARVLRDLISLSAIYAAVEEPVSSAVTRALDRIVPALKALTHGDQRLAQFNGAYADGPPLLARLPEPYKSMDPLDNGLHTGFQRLARGALAVVIDGGPPPVGALSRRHHAGTGSFEMSLGAERVVVNCGSVDCLPDPAALPFGQSADDLGRLTRATAAHSTLVINDTNSSQILPGGLIGEGPSAVSLDRNEAEDGALLLDLEHDGYSKKFNYVHRRRFFLAARGEELRGEDTLEAEDSGARRTLYFDLRFHLHPEATPRLLAADEGVLIRLPSGRALRFLASGGDVAIEDSLYFGAPAFPRRTRQIVVSGRLNGETRQIRWAFRTV</sequence>
<feature type="domain" description="Heparinase II/III-like C-terminal" evidence="2">
    <location>
        <begin position="327"/>
        <end position="575"/>
    </location>
</feature>
<accession>A0A9X3Z5U1</accession>
<proteinExistence type="predicted"/>
<dbReference type="Gene3D" id="2.70.98.70">
    <property type="match status" value="1"/>
</dbReference>
<keyword evidence="4" id="KW-1185">Reference proteome</keyword>
<reference evidence="3" key="2">
    <citation type="journal article" date="2023" name="Syst. Appl. Microbiol.">
        <title>Govania unica gen. nov., sp. nov., a rare biosphere bacterium that represents a novel family in the class Alphaproteobacteria.</title>
        <authorList>
            <person name="Vandamme P."/>
            <person name="Peeters C."/>
            <person name="Hettiarachchi A."/>
            <person name="Cnockaert M."/>
            <person name="Carlier A."/>
        </authorList>
    </citation>
    <scope>NUCLEOTIDE SEQUENCE</scope>
    <source>
        <strain evidence="3">LMG 31809</strain>
    </source>
</reference>
<evidence type="ECO:0000256" key="1">
    <source>
        <dbReference type="ARBA" id="ARBA00004196"/>
    </source>
</evidence>
<dbReference type="InterPro" id="IPR008929">
    <property type="entry name" value="Chondroitin_lyas"/>
</dbReference>
<protein>
    <submittedName>
        <fullName evidence="3">Heparinase II/III family protein</fullName>
    </submittedName>
</protein>
<dbReference type="Pfam" id="PF07940">
    <property type="entry name" value="Hepar_II_III_C"/>
    <property type="match status" value="1"/>
</dbReference>
<dbReference type="GO" id="GO:0016829">
    <property type="term" value="F:lyase activity"/>
    <property type="evidence" value="ECO:0007669"/>
    <property type="project" value="InterPro"/>
</dbReference>
<name>A0A9X3Z5U1_9PROT</name>
<comment type="subcellular location">
    <subcellularLocation>
        <location evidence="1">Cell envelope</location>
    </subcellularLocation>
</comment>
<evidence type="ECO:0000259" key="2">
    <source>
        <dbReference type="Pfam" id="PF07940"/>
    </source>
</evidence>
<evidence type="ECO:0000313" key="4">
    <source>
        <dbReference type="Proteomes" id="UP001141619"/>
    </source>
</evidence>
<dbReference type="GO" id="GO:0030313">
    <property type="term" value="C:cell envelope"/>
    <property type="evidence" value="ECO:0007669"/>
    <property type="project" value="UniProtKB-SubCell"/>
</dbReference>